<dbReference type="STRING" id="97481.SAMN05444853_1471"/>
<dbReference type="Gene3D" id="2.150.10.10">
    <property type="entry name" value="Serralysin-like metalloprotease, C-terminal"/>
    <property type="match status" value="2"/>
</dbReference>
<dbReference type="RefSeq" id="WP_177161762.1">
    <property type="nucleotide sequence ID" value="NZ_FOBN01000047.1"/>
</dbReference>
<dbReference type="InterPro" id="IPR008635">
    <property type="entry name" value="Coiled_stalk_dom"/>
</dbReference>
<dbReference type="AlphaFoldDB" id="A0A1H8AD66"/>
<dbReference type="InterPro" id="IPR024973">
    <property type="entry name" value="ESPR"/>
</dbReference>
<dbReference type="Pfam" id="PF05662">
    <property type="entry name" value="YadA_stalk"/>
    <property type="match status" value="1"/>
</dbReference>
<name>A0A1H8AD66_9PAST</name>
<evidence type="ECO:0000313" key="5">
    <source>
        <dbReference type="Proteomes" id="UP000198883"/>
    </source>
</evidence>
<dbReference type="SUPFAM" id="SSF101967">
    <property type="entry name" value="Adhesin YadA, collagen-binding domain"/>
    <property type="match status" value="1"/>
</dbReference>
<dbReference type="GO" id="GO:0019867">
    <property type="term" value="C:outer membrane"/>
    <property type="evidence" value="ECO:0007669"/>
    <property type="project" value="InterPro"/>
</dbReference>
<dbReference type="Pfam" id="PF05658">
    <property type="entry name" value="YadA_head"/>
    <property type="match status" value="3"/>
</dbReference>
<feature type="domain" description="ESPR" evidence="3">
    <location>
        <begin position="1"/>
        <end position="44"/>
    </location>
</feature>
<gene>
    <name evidence="4" type="ORF">SAMN05444853_1471</name>
</gene>
<dbReference type="InterPro" id="IPR008640">
    <property type="entry name" value="Adhesin_Head_dom"/>
</dbReference>
<feature type="domain" description="Trimeric autotransporter adhesin YadA-like head" evidence="1">
    <location>
        <begin position="462"/>
        <end position="487"/>
    </location>
</feature>
<dbReference type="Pfam" id="PF13018">
    <property type="entry name" value="ESPR"/>
    <property type="match status" value="1"/>
</dbReference>
<evidence type="ECO:0000259" key="2">
    <source>
        <dbReference type="Pfam" id="PF05662"/>
    </source>
</evidence>
<proteinExistence type="predicted"/>
<feature type="domain" description="Trimeric autotransporter adhesin YadA-like head" evidence="1">
    <location>
        <begin position="116"/>
        <end position="140"/>
    </location>
</feature>
<organism evidence="4 5">
    <name type="scientific">Phocoenobacter skyensis</name>
    <dbReference type="NCBI Taxonomy" id="97481"/>
    <lineage>
        <taxon>Bacteria</taxon>
        <taxon>Pseudomonadati</taxon>
        <taxon>Pseudomonadota</taxon>
        <taxon>Gammaproteobacteria</taxon>
        <taxon>Pasteurellales</taxon>
        <taxon>Pasteurellaceae</taxon>
        <taxon>Phocoenobacter</taxon>
    </lineage>
</organism>
<sequence>MNSIYKIVFNKATQTFTAVSELAKGRTKTQASKTNKPQLKQAGTFLPKFAKMTVAISMVLGFSTSAMADLASDVAALKVEVAALKAQNTYVHVNGTGQVQTGNDTNLDAVNGSGGAKGIGSIAIGMNAVAEGVNAVAIGGHGTNSVSGTASSVINGENNTINSELNSILGGLNNKILDVGAKKSSIIGGEENTIAISDSKMTHYSIWERDADGVLLTNPDGTPKVQNDIRATKNSVGASTIVGGFKNVITGVTSFLAGGISNRSDALHGSAIIGGESNTVGANYEYTAHSGIFLGQGNTVDKNFSSILSGKGNKIFGQSASIVAGEDNRVTENRAAVIGGRNNVATSVDSVVIGGKHNSATGKHSVAMGGVSLASGGASFAGGGSLTNWTQIDKIAENLEAKIIDEYAGILSQDEKDKINAGTATTEEKALMKIKIARSKSLNIGGVASGESAFAFGTATQASGMHSTAMGQSSKAYTQGSVALGTETIAGVENGNQEAVAMGYRAKAIADKTLALGFDAKAEHTNSVALGSKAETRAFTQVNGTKAINGLKYKEFSGIADGVVSVGKTAYEKQIINVAPGEISQTSTDAINGSQLYATTIVLGNVATSVKDNLGGNAAIDENGNITFTDIGGTGKDTVQEAIAFNKGNIETNTANIEGNRTAIATKADKDADNLSVDDVNAWTTKLNNEANLAAPKGKLVTDTQVKAALETKLETGDIKSSDKTVGITTAAGNVDLRVNLDNTSLTKNGNGVIGIADGGVTTAKIADGNVTKAKLADDVTTILDKVGTGAIETANHNTVTGDVVKTYVDGKVATINTEVTNLGNTVNTLGDTITHVGKTSKETVKADNGSGINVKTTPATNEKGAIFTLSLDEDEVKALAGTTNLDTTYLKTDGSNV</sequence>
<dbReference type="Proteomes" id="UP000198883">
    <property type="component" value="Unassembled WGS sequence"/>
</dbReference>
<dbReference type="CDD" id="cd12820">
    <property type="entry name" value="LbR_YadA-like"/>
    <property type="match status" value="1"/>
</dbReference>
<evidence type="ECO:0000259" key="1">
    <source>
        <dbReference type="Pfam" id="PF05658"/>
    </source>
</evidence>
<dbReference type="InterPro" id="IPR011049">
    <property type="entry name" value="Serralysin-like_metalloprot_C"/>
</dbReference>
<feature type="domain" description="Trimeric autotransporter adhesin YadA-like stalk" evidence="2">
    <location>
        <begin position="574"/>
        <end position="617"/>
    </location>
</feature>
<dbReference type="EMBL" id="FOBN01000047">
    <property type="protein sequence ID" value="SEM68426.1"/>
    <property type="molecule type" value="Genomic_DNA"/>
</dbReference>
<reference evidence="5" key="1">
    <citation type="submission" date="2016-10" db="EMBL/GenBank/DDBJ databases">
        <authorList>
            <person name="Varghese N."/>
            <person name="Submissions S."/>
        </authorList>
    </citation>
    <scope>NUCLEOTIDE SEQUENCE [LARGE SCALE GENOMIC DNA]</scope>
    <source>
        <strain evidence="5">DSM 24204</strain>
    </source>
</reference>
<evidence type="ECO:0000259" key="3">
    <source>
        <dbReference type="Pfam" id="PF13018"/>
    </source>
</evidence>
<feature type="domain" description="Trimeric autotransporter adhesin YadA-like head" evidence="1">
    <location>
        <begin position="508"/>
        <end position="534"/>
    </location>
</feature>
<protein>
    <submittedName>
        <fullName evidence="4">Head domain of trimeric autotransporter adhesin</fullName>
    </submittedName>
</protein>
<accession>A0A1H8AD66</accession>
<dbReference type="Gene3D" id="1.20.5.170">
    <property type="match status" value="1"/>
</dbReference>
<feature type="non-terminal residue" evidence="4">
    <location>
        <position position="898"/>
    </location>
</feature>
<evidence type="ECO:0000313" key="4">
    <source>
        <dbReference type="EMBL" id="SEM68426.1"/>
    </source>
</evidence>